<feature type="transmembrane region" description="Helical" evidence="1">
    <location>
        <begin position="32"/>
        <end position="50"/>
    </location>
</feature>
<feature type="transmembrane region" description="Helical" evidence="1">
    <location>
        <begin position="62"/>
        <end position="89"/>
    </location>
</feature>
<dbReference type="WBParaSite" id="ALUE_0002056201-mRNA-1">
    <property type="protein sequence ID" value="ALUE_0002056201-mRNA-1"/>
    <property type="gene ID" value="ALUE_0002056201"/>
</dbReference>
<proteinExistence type="predicted"/>
<name>A0A0M3IP84_ASCLU</name>
<keyword evidence="1" id="KW-0472">Membrane</keyword>
<dbReference type="AlphaFoldDB" id="A0A0M3IP84"/>
<dbReference type="Proteomes" id="UP000036681">
    <property type="component" value="Unplaced"/>
</dbReference>
<accession>A0A0M3IP84</accession>
<organism evidence="2 3">
    <name type="scientific">Ascaris lumbricoides</name>
    <name type="common">Giant roundworm</name>
    <dbReference type="NCBI Taxonomy" id="6252"/>
    <lineage>
        <taxon>Eukaryota</taxon>
        <taxon>Metazoa</taxon>
        <taxon>Ecdysozoa</taxon>
        <taxon>Nematoda</taxon>
        <taxon>Chromadorea</taxon>
        <taxon>Rhabditida</taxon>
        <taxon>Spirurina</taxon>
        <taxon>Ascaridomorpha</taxon>
        <taxon>Ascaridoidea</taxon>
        <taxon>Ascarididae</taxon>
        <taxon>Ascaris</taxon>
    </lineage>
</organism>
<dbReference type="Pfam" id="PF10324">
    <property type="entry name" value="7TM_GPCR_Srw"/>
    <property type="match status" value="1"/>
</dbReference>
<dbReference type="SUPFAM" id="SSF81321">
    <property type="entry name" value="Family A G protein-coupled receptor-like"/>
    <property type="match status" value="1"/>
</dbReference>
<evidence type="ECO:0000256" key="1">
    <source>
        <dbReference type="SAM" id="Phobius"/>
    </source>
</evidence>
<keyword evidence="2" id="KW-1185">Reference proteome</keyword>
<dbReference type="InterPro" id="IPR019427">
    <property type="entry name" value="7TM_GPCR_serpentine_rcpt_Srw"/>
</dbReference>
<sequence>MAIVELNASELDICQVGVFTQDQIDYRLMGNMPISIFGMLTNMINIIVFAHPEMRPSLVNHFLLALSISDLLLLLCNFFFLLFPVIAVMSTSFMLHDLYPTVLRCYHVQLSRVTVVDATHFSLLRMVLRGRHDFSEHMFSM</sequence>
<dbReference type="Gene3D" id="1.20.1070.10">
    <property type="entry name" value="Rhodopsin 7-helix transmembrane proteins"/>
    <property type="match status" value="1"/>
</dbReference>
<keyword evidence="1" id="KW-1133">Transmembrane helix</keyword>
<keyword evidence="1" id="KW-0812">Transmembrane</keyword>
<protein>
    <submittedName>
        <fullName evidence="3">G_PROTEIN_RECEP_F1_2 domain-containing protein</fullName>
    </submittedName>
</protein>
<evidence type="ECO:0000313" key="2">
    <source>
        <dbReference type="Proteomes" id="UP000036681"/>
    </source>
</evidence>
<evidence type="ECO:0000313" key="3">
    <source>
        <dbReference type="WBParaSite" id="ALUE_0002056201-mRNA-1"/>
    </source>
</evidence>
<reference evidence="3" key="1">
    <citation type="submission" date="2017-02" db="UniProtKB">
        <authorList>
            <consortium name="WormBaseParasite"/>
        </authorList>
    </citation>
    <scope>IDENTIFICATION</scope>
</reference>
<dbReference type="GO" id="GO:0008528">
    <property type="term" value="F:G protein-coupled peptide receptor activity"/>
    <property type="evidence" value="ECO:0007669"/>
    <property type="project" value="InterPro"/>
</dbReference>